<dbReference type="SUPFAM" id="SSF48317">
    <property type="entry name" value="Acid phosphatase/Vanadium-dependent haloperoxidase"/>
    <property type="match status" value="1"/>
</dbReference>
<evidence type="ECO:0000313" key="3">
    <source>
        <dbReference type="EMBL" id="GAV22413.1"/>
    </source>
</evidence>
<dbReference type="EMBL" id="BDJK01000013">
    <property type="protein sequence ID" value="GAV22413.1"/>
    <property type="molecule type" value="Genomic_DNA"/>
</dbReference>
<keyword evidence="1" id="KW-0472">Membrane</keyword>
<keyword evidence="1" id="KW-0812">Transmembrane</keyword>
<accession>A0A1L8CU23</accession>
<name>A0A1L8CU23_9THEO</name>
<dbReference type="Pfam" id="PF01569">
    <property type="entry name" value="PAP2"/>
    <property type="match status" value="1"/>
</dbReference>
<evidence type="ECO:0000256" key="1">
    <source>
        <dbReference type="SAM" id="Phobius"/>
    </source>
</evidence>
<sequence>MGVLGISSVLIIISTVYLGIHWIIDIIAGIFLGIGVVYFYTYQLEERKVLYNFYKKLAFGFLAVVFFLGGLVNGGAHAEKYYAYLKRQVSYYEFHEKATNKLKNLYKFFKTELEEFSGKF</sequence>
<gene>
    <name evidence="3" type="ORF">cpu_09230</name>
</gene>
<reference evidence="4" key="1">
    <citation type="submission" date="2016-12" db="EMBL/GenBank/DDBJ databases">
        <title>Draft Genome Sequences od Carboxydothermus pertinax and islandicus, Hydrogenogenic Carboxydotrophic Bacteria.</title>
        <authorList>
            <person name="Fukuyama Y."/>
            <person name="Ohmae K."/>
            <person name="Yoneda Y."/>
            <person name="Yoshida T."/>
            <person name="Sako Y."/>
        </authorList>
    </citation>
    <scope>NUCLEOTIDE SEQUENCE [LARGE SCALE GENOMIC DNA]</scope>
    <source>
        <strain evidence="4">Ug1</strain>
    </source>
</reference>
<keyword evidence="4" id="KW-1185">Reference proteome</keyword>
<evidence type="ECO:0000259" key="2">
    <source>
        <dbReference type="Pfam" id="PF01569"/>
    </source>
</evidence>
<proteinExistence type="predicted"/>
<comment type="caution">
    <text evidence="3">The sequence shown here is derived from an EMBL/GenBank/DDBJ whole genome shotgun (WGS) entry which is preliminary data.</text>
</comment>
<evidence type="ECO:0000313" key="4">
    <source>
        <dbReference type="Proteomes" id="UP000187485"/>
    </source>
</evidence>
<dbReference type="InterPro" id="IPR036938">
    <property type="entry name" value="PAP2/HPO_sf"/>
</dbReference>
<dbReference type="AlphaFoldDB" id="A0A1L8CU23"/>
<dbReference type="STRING" id="870242.cpu_09230"/>
<protein>
    <submittedName>
        <fullName evidence="3">Inositol phosphorylceramide synthase</fullName>
    </submittedName>
</protein>
<keyword evidence="1" id="KW-1133">Transmembrane helix</keyword>
<feature type="domain" description="Phosphatidic acid phosphatase type 2/haloperoxidase" evidence="2">
    <location>
        <begin position="8"/>
        <end position="47"/>
    </location>
</feature>
<dbReference type="Gene3D" id="1.20.144.10">
    <property type="entry name" value="Phosphatidic acid phosphatase type 2/haloperoxidase"/>
    <property type="match status" value="1"/>
</dbReference>
<feature type="transmembrane region" description="Helical" evidence="1">
    <location>
        <begin position="53"/>
        <end position="72"/>
    </location>
</feature>
<organism evidence="3 4">
    <name type="scientific">Carboxydothermus pertinax</name>
    <dbReference type="NCBI Taxonomy" id="870242"/>
    <lineage>
        <taxon>Bacteria</taxon>
        <taxon>Bacillati</taxon>
        <taxon>Bacillota</taxon>
        <taxon>Clostridia</taxon>
        <taxon>Thermoanaerobacterales</taxon>
        <taxon>Thermoanaerobacteraceae</taxon>
        <taxon>Carboxydothermus</taxon>
    </lineage>
</organism>
<dbReference type="InterPro" id="IPR000326">
    <property type="entry name" value="PAP2/HPO"/>
</dbReference>
<feature type="transmembrane region" description="Helical" evidence="1">
    <location>
        <begin position="20"/>
        <end position="41"/>
    </location>
</feature>
<dbReference type="Proteomes" id="UP000187485">
    <property type="component" value="Unassembled WGS sequence"/>
</dbReference>